<evidence type="ECO:0000259" key="4">
    <source>
        <dbReference type="PROSITE" id="PS51782"/>
    </source>
</evidence>
<keyword evidence="1" id="KW-0147">Chitin-binding</keyword>
<evidence type="ECO:0000313" key="5">
    <source>
        <dbReference type="EMBL" id="KAK7400486.1"/>
    </source>
</evidence>
<dbReference type="InterPro" id="IPR018392">
    <property type="entry name" value="LysM"/>
</dbReference>
<name>A0AAN9SMU7_PSOTE</name>
<dbReference type="AlphaFoldDB" id="A0AAN9SMU7"/>
<dbReference type="CDD" id="cd00118">
    <property type="entry name" value="LysM"/>
    <property type="match status" value="1"/>
</dbReference>
<dbReference type="PROSITE" id="PS51782">
    <property type="entry name" value="LYSM"/>
    <property type="match status" value="1"/>
</dbReference>
<dbReference type="InterPro" id="IPR036779">
    <property type="entry name" value="LysM_dom_sf"/>
</dbReference>
<dbReference type="PANTHER" id="PTHR34997:SF1">
    <property type="entry name" value="PEPTIDOGLYCAN-BINDING LYSIN DOMAIN"/>
    <property type="match status" value="1"/>
</dbReference>
<evidence type="ECO:0000256" key="3">
    <source>
        <dbReference type="SAM" id="SignalP"/>
    </source>
</evidence>
<reference evidence="5 6" key="1">
    <citation type="submission" date="2024-01" db="EMBL/GenBank/DDBJ databases">
        <title>The genomes of 5 underutilized Papilionoideae crops provide insights into root nodulation and disease resistanc.</title>
        <authorList>
            <person name="Jiang F."/>
        </authorList>
    </citation>
    <scope>NUCLEOTIDE SEQUENCE [LARGE SCALE GENOMIC DNA]</scope>
    <source>
        <strain evidence="5">DUOXIRENSHENG_FW03</strain>
        <tissue evidence="5">Leaves</tissue>
    </source>
</reference>
<feature type="signal peptide" evidence="3">
    <location>
        <begin position="1"/>
        <end position="25"/>
    </location>
</feature>
<dbReference type="Proteomes" id="UP001386955">
    <property type="component" value="Unassembled WGS sequence"/>
</dbReference>
<organism evidence="5 6">
    <name type="scientific">Psophocarpus tetragonolobus</name>
    <name type="common">Winged bean</name>
    <name type="synonym">Dolichos tetragonolobus</name>
    <dbReference type="NCBI Taxonomy" id="3891"/>
    <lineage>
        <taxon>Eukaryota</taxon>
        <taxon>Viridiplantae</taxon>
        <taxon>Streptophyta</taxon>
        <taxon>Embryophyta</taxon>
        <taxon>Tracheophyta</taxon>
        <taxon>Spermatophyta</taxon>
        <taxon>Magnoliopsida</taxon>
        <taxon>eudicotyledons</taxon>
        <taxon>Gunneridae</taxon>
        <taxon>Pentapetalae</taxon>
        <taxon>rosids</taxon>
        <taxon>fabids</taxon>
        <taxon>Fabales</taxon>
        <taxon>Fabaceae</taxon>
        <taxon>Papilionoideae</taxon>
        <taxon>50 kb inversion clade</taxon>
        <taxon>NPAAA clade</taxon>
        <taxon>indigoferoid/millettioid clade</taxon>
        <taxon>Phaseoleae</taxon>
        <taxon>Psophocarpus</taxon>
    </lineage>
</organism>
<evidence type="ECO:0000256" key="2">
    <source>
        <dbReference type="ARBA" id="ARBA00023026"/>
    </source>
</evidence>
<dbReference type="SUPFAM" id="SSF54106">
    <property type="entry name" value="LysM domain"/>
    <property type="match status" value="1"/>
</dbReference>
<evidence type="ECO:0000256" key="1">
    <source>
        <dbReference type="ARBA" id="ARBA00022669"/>
    </source>
</evidence>
<dbReference type="SMART" id="SM00257">
    <property type="entry name" value="LysM"/>
    <property type="match status" value="1"/>
</dbReference>
<dbReference type="PANTHER" id="PTHR34997">
    <property type="entry name" value="AM15"/>
    <property type="match status" value="1"/>
</dbReference>
<proteinExistence type="predicted"/>
<keyword evidence="2" id="KW-0843">Virulence</keyword>
<feature type="domain" description="LysM" evidence="4">
    <location>
        <begin position="38"/>
        <end position="82"/>
    </location>
</feature>
<dbReference type="GO" id="GO:0008061">
    <property type="term" value="F:chitin binding"/>
    <property type="evidence" value="ECO:0007669"/>
    <property type="project" value="UniProtKB-KW"/>
</dbReference>
<evidence type="ECO:0000313" key="6">
    <source>
        <dbReference type="Proteomes" id="UP001386955"/>
    </source>
</evidence>
<dbReference type="Pfam" id="PF01476">
    <property type="entry name" value="LysM"/>
    <property type="match status" value="1"/>
</dbReference>
<keyword evidence="6" id="KW-1185">Reference proteome</keyword>
<protein>
    <recommendedName>
        <fullName evidence="4">LysM domain-containing protein</fullName>
    </recommendedName>
</protein>
<keyword evidence="3" id="KW-0732">Signal</keyword>
<dbReference type="EMBL" id="JAYMYS010000003">
    <property type="protein sequence ID" value="KAK7400486.1"/>
    <property type="molecule type" value="Genomic_DNA"/>
</dbReference>
<comment type="caution">
    <text evidence="5">The sequence shown here is derived from an EMBL/GenBank/DDBJ whole genome shotgun (WGS) entry which is preliminary data.</text>
</comment>
<dbReference type="InterPro" id="IPR052210">
    <property type="entry name" value="LysM1-like"/>
</dbReference>
<accession>A0AAN9SMU7</accession>
<gene>
    <name evidence="5" type="ORF">VNO78_11694</name>
</gene>
<dbReference type="Gene3D" id="3.10.350.10">
    <property type="entry name" value="LysM domain"/>
    <property type="match status" value="1"/>
</dbReference>
<sequence length="87" mass="9663">MVKSTDISFAVILSFILIAVFIAESRPTPTIADPVCNIIHGVEEGETCLSITQTFNLDERHFLDINPNINCNRIFVGQWVCVNGKVI</sequence>
<feature type="chain" id="PRO_5042940070" description="LysM domain-containing protein" evidence="3">
    <location>
        <begin position="26"/>
        <end position="87"/>
    </location>
</feature>